<dbReference type="GO" id="GO:0016887">
    <property type="term" value="F:ATP hydrolysis activity"/>
    <property type="evidence" value="ECO:0007669"/>
    <property type="project" value="InterPro"/>
</dbReference>
<gene>
    <name evidence="9" type="ORF">AR543_05330</name>
</gene>
<dbReference type="KEGG" id="pbv:AR543_05330"/>
<evidence type="ECO:0000256" key="3">
    <source>
        <dbReference type="ARBA" id="ARBA00022475"/>
    </source>
</evidence>
<accession>A0A172ZEB7</accession>
<dbReference type="PROSITE" id="PS50893">
    <property type="entry name" value="ABC_TRANSPORTER_2"/>
    <property type="match status" value="2"/>
</dbReference>
<evidence type="ECO:0000256" key="6">
    <source>
        <dbReference type="ARBA" id="ARBA00022967"/>
    </source>
</evidence>
<dbReference type="InterPro" id="IPR050095">
    <property type="entry name" value="ECF_ABC_transporter_ATP-bd"/>
</dbReference>
<dbReference type="STRING" id="1616788.AR543_05330"/>
<keyword evidence="2" id="KW-0813">Transport</keyword>
<dbReference type="InterPro" id="IPR015856">
    <property type="entry name" value="ABC_transpr_CbiO/EcfA_su"/>
</dbReference>
<dbReference type="Proteomes" id="UP000078148">
    <property type="component" value="Chromosome"/>
</dbReference>
<evidence type="ECO:0000256" key="2">
    <source>
        <dbReference type="ARBA" id="ARBA00022448"/>
    </source>
</evidence>
<organism evidence="9 10">
    <name type="scientific">Paenibacillus bovis</name>
    <dbReference type="NCBI Taxonomy" id="1616788"/>
    <lineage>
        <taxon>Bacteria</taxon>
        <taxon>Bacillati</taxon>
        <taxon>Bacillota</taxon>
        <taxon>Bacilli</taxon>
        <taxon>Bacillales</taxon>
        <taxon>Paenibacillaceae</taxon>
        <taxon>Paenibacillus</taxon>
    </lineage>
</organism>
<dbReference type="GO" id="GO:0042626">
    <property type="term" value="F:ATPase-coupled transmembrane transporter activity"/>
    <property type="evidence" value="ECO:0007669"/>
    <property type="project" value="TreeGrafter"/>
</dbReference>
<evidence type="ECO:0000256" key="5">
    <source>
        <dbReference type="ARBA" id="ARBA00022840"/>
    </source>
</evidence>
<dbReference type="PANTHER" id="PTHR43553:SF24">
    <property type="entry name" value="ENERGY-COUPLING FACTOR TRANSPORTER ATP-BINDING PROTEIN ECFA1"/>
    <property type="match status" value="1"/>
</dbReference>
<dbReference type="SMART" id="SM00382">
    <property type="entry name" value="AAA"/>
    <property type="match status" value="2"/>
</dbReference>
<evidence type="ECO:0000256" key="4">
    <source>
        <dbReference type="ARBA" id="ARBA00022741"/>
    </source>
</evidence>
<dbReference type="GO" id="GO:0043190">
    <property type="term" value="C:ATP-binding cassette (ABC) transporter complex"/>
    <property type="evidence" value="ECO:0007669"/>
    <property type="project" value="TreeGrafter"/>
</dbReference>
<sequence>MSTEWIPFVQLSGVSYTYEDSTSPTLEQISLEVQSGEWLMIIGGSGSGKSTLCRVMNGQLPRIAGGQREGNVRIGDIDPGFAEPGLLASRMGSLGQDPDAELVVGMVEDEIAFGPENLRVPAEEIGRRIDHWTKALNLQSIRYESVHQLSGGQRQRTALAAVLSLQPQLLILDEPAASLDPAGKQDLLRIIEDWHQSGGTLITASARWEETVMLCSRVVILSEGRIVLQGTPDELLLHHRSLLEQLYILPPRTGQSVASKAVMSAAGYSRYSDTDQNFHADHTMKADKAITRTTSKTEQHHQHSEKEHHNYYSETMSMAVPASATVVSRQPVVEVRDLTYSYSGSAAYPALDGVQFTIHVGEIVLLCGVNGSGKTTLTRLLSGLLQPPVRSIYRNGQDTGRQSIYDRAADTGYVFQHPDHQWVASTVWEECVYGIRASLNLRSRDILPESYRKEAEDMLRFAGLLERREDSPYSLGGGQKRLLAAVCQFLLPRPLYILDEPGSAADYFTIDRLLYLCRRAASQGAALLIVTHEPELFAGSGARMLTLEQGRLVEEKYSI</sequence>
<evidence type="ECO:0000256" key="1">
    <source>
        <dbReference type="ARBA" id="ARBA00005417"/>
    </source>
</evidence>
<feature type="domain" description="ABC transporter" evidence="8">
    <location>
        <begin position="9"/>
        <end position="248"/>
    </location>
</feature>
<dbReference type="OrthoDB" id="501320at2"/>
<dbReference type="GO" id="GO:0005524">
    <property type="term" value="F:ATP binding"/>
    <property type="evidence" value="ECO:0007669"/>
    <property type="project" value="UniProtKB-KW"/>
</dbReference>
<feature type="domain" description="ABC transporter" evidence="8">
    <location>
        <begin position="333"/>
        <end position="559"/>
    </location>
</feature>
<reference evidence="10" key="1">
    <citation type="submission" date="2015-10" db="EMBL/GenBank/DDBJ databases">
        <title>Genome of Paenibacillus bovis sp. nov.</title>
        <authorList>
            <person name="Wu Z."/>
            <person name="Gao C."/>
            <person name="Liu Z."/>
            <person name="Zheng H."/>
        </authorList>
    </citation>
    <scope>NUCLEOTIDE SEQUENCE [LARGE SCALE GENOMIC DNA]</scope>
    <source>
        <strain evidence="10">BD3526</strain>
    </source>
</reference>
<dbReference type="InterPro" id="IPR027417">
    <property type="entry name" value="P-loop_NTPase"/>
</dbReference>
<keyword evidence="10" id="KW-1185">Reference proteome</keyword>
<dbReference type="RefSeq" id="WP_060532455.1">
    <property type="nucleotide sequence ID" value="NZ_CP013023.1"/>
</dbReference>
<evidence type="ECO:0000313" key="10">
    <source>
        <dbReference type="Proteomes" id="UP000078148"/>
    </source>
</evidence>
<proteinExistence type="inferred from homology"/>
<evidence type="ECO:0000256" key="7">
    <source>
        <dbReference type="ARBA" id="ARBA00023136"/>
    </source>
</evidence>
<dbReference type="InterPro" id="IPR003439">
    <property type="entry name" value="ABC_transporter-like_ATP-bd"/>
</dbReference>
<keyword evidence="6" id="KW-1278">Translocase</keyword>
<reference evidence="9 10" key="2">
    <citation type="journal article" date="2016" name="Int. J. Syst. Evol. Microbiol.">
        <title>Paenibacillus bovis sp. nov., isolated from raw yak (Bos grunniens) milk.</title>
        <authorList>
            <person name="Gao C."/>
            <person name="Han J."/>
            <person name="Liu Z."/>
            <person name="Xu X."/>
            <person name="Hang F."/>
            <person name="Wu Z."/>
        </authorList>
    </citation>
    <scope>NUCLEOTIDE SEQUENCE [LARGE SCALE GENOMIC DNA]</scope>
    <source>
        <strain evidence="9 10">BD3526</strain>
    </source>
</reference>
<dbReference type="SUPFAM" id="SSF52540">
    <property type="entry name" value="P-loop containing nucleoside triphosphate hydrolases"/>
    <property type="match status" value="2"/>
</dbReference>
<evidence type="ECO:0000259" key="8">
    <source>
        <dbReference type="PROSITE" id="PS50893"/>
    </source>
</evidence>
<dbReference type="InterPro" id="IPR003593">
    <property type="entry name" value="AAA+_ATPase"/>
</dbReference>
<dbReference type="AlphaFoldDB" id="A0A172ZEB7"/>
<protein>
    <recommendedName>
        <fullName evidence="8">ABC transporter domain-containing protein</fullName>
    </recommendedName>
</protein>
<name>A0A172ZEB7_9BACL</name>
<dbReference type="Pfam" id="PF00005">
    <property type="entry name" value="ABC_tran"/>
    <property type="match status" value="2"/>
</dbReference>
<comment type="similarity">
    <text evidence="1">Belongs to the ABC transporter superfamily.</text>
</comment>
<keyword evidence="7" id="KW-0472">Membrane</keyword>
<dbReference type="PANTHER" id="PTHR43553">
    <property type="entry name" value="HEAVY METAL TRANSPORTER"/>
    <property type="match status" value="1"/>
</dbReference>
<dbReference type="EMBL" id="CP013023">
    <property type="protein sequence ID" value="ANF95490.1"/>
    <property type="molecule type" value="Genomic_DNA"/>
</dbReference>
<dbReference type="CDD" id="cd03225">
    <property type="entry name" value="ABC_cobalt_CbiO_domain1"/>
    <property type="match status" value="2"/>
</dbReference>
<evidence type="ECO:0000313" key="9">
    <source>
        <dbReference type="EMBL" id="ANF95490.1"/>
    </source>
</evidence>
<keyword evidence="5" id="KW-0067">ATP-binding</keyword>
<keyword evidence="4" id="KW-0547">Nucleotide-binding</keyword>
<keyword evidence="3" id="KW-1003">Cell membrane</keyword>
<dbReference type="Gene3D" id="3.40.50.300">
    <property type="entry name" value="P-loop containing nucleotide triphosphate hydrolases"/>
    <property type="match status" value="2"/>
</dbReference>